<name>A0AAD8HBW3_9APIA</name>
<comment type="similarity">
    <text evidence="1">Belongs to the IAA-amido conjugating enzyme family.</text>
</comment>
<dbReference type="InterPro" id="IPR004993">
    <property type="entry name" value="GH3"/>
</dbReference>
<keyword evidence="2" id="KW-0436">Ligase</keyword>
<dbReference type="GO" id="GO:0005737">
    <property type="term" value="C:cytoplasm"/>
    <property type="evidence" value="ECO:0007669"/>
    <property type="project" value="TreeGrafter"/>
</dbReference>
<feature type="domain" description="GH3 C-terminal" evidence="4">
    <location>
        <begin position="103"/>
        <end position="147"/>
    </location>
</feature>
<dbReference type="PANTHER" id="PTHR31901">
    <property type="entry name" value="GH3 DOMAIN-CONTAINING PROTEIN"/>
    <property type="match status" value="1"/>
</dbReference>
<dbReference type="EMBL" id="JAUIZM010000009">
    <property type="protein sequence ID" value="KAK1364254.1"/>
    <property type="molecule type" value="Genomic_DNA"/>
</dbReference>
<gene>
    <name evidence="5" type="ORF">POM88_039815</name>
</gene>
<sequence>MVCRLPLLSADYGSSEGWIGANVNPNLPPESATFAVLPNLGYYEFIPLKETSDSGLLLSERKPVGITEVNVGEEYEIVYTNFAGLYRSNLLLNIHLDKNTEKDLLASVQAAAKLLAAEKLEVLDFTSHADLLTYPGHYVIFWEIRGEATDETIGPLELRVLTRGTFQKIMDHFIAMGCAVSQFKTPRCVSSSNNKVLQILGDNVVKSYFSTAYD</sequence>
<dbReference type="InterPro" id="IPR055378">
    <property type="entry name" value="GH3_C"/>
</dbReference>
<dbReference type="GO" id="GO:0016881">
    <property type="term" value="F:acid-amino acid ligase activity"/>
    <property type="evidence" value="ECO:0007669"/>
    <property type="project" value="TreeGrafter"/>
</dbReference>
<evidence type="ECO:0000259" key="3">
    <source>
        <dbReference type="Pfam" id="PF23571"/>
    </source>
</evidence>
<keyword evidence="6" id="KW-1185">Reference proteome</keyword>
<dbReference type="Proteomes" id="UP001237642">
    <property type="component" value="Unassembled WGS sequence"/>
</dbReference>
<dbReference type="InterPro" id="IPR055377">
    <property type="entry name" value="GH3_M"/>
</dbReference>
<accession>A0AAD8HBW3</accession>
<dbReference type="AlphaFoldDB" id="A0AAD8HBW3"/>
<dbReference type="PANTHER" id="PTHR31901:SF5">
    <property type="entry name" value="JASMONOYL--L-AMINO ACID SYNTHETASE JAR1"/>
    <property type="match status" value="1"/>
</dbReference>
<reference evidence="5" key="2">
    <citation type="submission" date="2023-05" db="EMBL/GenBank/DDBJ databases">
        <authorList>
            <person name="Schelkunov M.I."/>
        </authorList>
    </citation>
    <scope>NUCLEOTIDE SEQUENCE</scope>
    <source>
        <strain evidence="5">Hsosn_3</strain>
        <tissue evidence="5">Leaf</tissue>
    </source>
</reference>
<feature type="domain" description="GH3 C-terminal" evidence="4">
    <location>
        <begin position="149"/>
        <end position="192"/>
    </location>
</feature>
<dbReference type="Pfam" id="PF23572">
    <property type="entry name" value="GH3_C"/>
    <property type="match status" value="2"/>
</dbReference>
<comment type="caution">
    <text evidence="5">The sequence shown here is derived from an EMBL/GenBank/DDBJ whole genome shotgun (WGS) entry which is preliminary data.</text>
</comment>
<organism evidence="5 6">
    <name type="scientific">Heracleum sosnowskyi</name>
    <dbReference type="NCBI Taxonomy" id="360622"/>
    <lineage>
        <taxon>Eukaryota</taxon>
        <taxon>Viridiplantae</taxon>
        <taxon>Streptophyta</taxon>
        <taxon>Embryophyta</taxon>
        <taxon>Tracheophyta</taxon>
        <taxon>Spermatophyta</taxon>
        <taxon>Magnoliopsida</taxon>
        <taxon>eudicotyledons</taxon>
        <taxon>Gunneridae</taxon>
        <taxon>Pentapetalae</taxon>
        <taxon>asterids</taxon>
        <taxon>campanulids</taxon>
        <taxon>Apiales</taxon>
        <taxon>Apiaceae</taxon>
        <taxon>Apioideae</taxon>
        <taxon>apioid superclade</taxon>
        <taxon>Tordylieae</taxon>
        <taxon>Tordyliinae</taxon>
        <taxon>Heracleum</taxon>
    </lineage>
</organism>
<dbReference type="Pfam" id="PF23571">
    <property type="entry name" value="GH3_M"/>
    <property type="match status" value="1"/>
</dbReference>
<feature type="domain" description="GH3 middle" evidence="3">
    <location>
        <begin position="35"/>
        <end position="89"/>
    </location>
</feature>
<reference evidence="5" key="1">
    <citation type="submission" date="2023-02" db="EMBL/GenBank/DDBJ databases">
        <title>Genome of toxic invasive species Heracleum sosnowskyi carries increased number of genes despite the absence of recent whole-genome duplications.</title>
        <authorList>
            <person name="Schelkunov M."/>
            <person name="Shtratnikova V."/>
            <person name="Makarenko M."/>
            <person name="Klepikova A."/>
            <person name="Omelchenko D."/>
            <person name="Novikova G."/>
            <person name="Obukhova E."/>
            <person name="Bogdanov V."/>
            <person name="Penin A."/>
            <person name="Logacheva M."/>
        </authorList>
    </citation>
    <scope>NUCLEOTIDE SEQUENCE</scope>
    <source>
        <strain evidence="5">Hsosn_3</strain>
        <tissue evidence="5">Leaf</tissue>
    </source>
</reference>
<evidence type="ECO:0000256" key="2">
    <source>
        <dbReference type="ARBA" id="ARBA00022598"/>
    </source>
</evidence>
<proteinExistence type="inferred from homology"/>
<evidence type="ECO:0000259" key="4">
    <source>
        <dbReference type="Pfam" id="PF23572"/>
    </source>
</evidence>
<evidence type="ECO:0000313" key="6">
    <source>
        <dbReference type="Proteomes" id="UP001237642"/>
    </source>
</evidence>
<evidence type="ECO:0000256" key="1">
    <source>
        <dbReference type="ARBA" id="ARBA00008068"/>
    </source>
</evidence>
<protein>
    <submittedName>
        <fullName evidence="5">Indole-3-acetic acid-amido synthetase GH3.5</fullName>
    </submittedName>
</protein>
<evidence type="ECO:0000313" key="5">
    <source>
        <dbReference type="EMBL" id="KAK1364254.1"/>
    </source>
</evidence>